<accession>A0A7R9MN94</accession>
<organism evidence="4">
    <name type="scientific">Oppiella nova</name>
    <dbReference type="NCBI Taxonomy" id="334625"/>
    <lineage>
        <taxon>Eukaryota</taxon>
        <taxon>Metazoa</taxon>
        <taxon>Ecdysozoa</taxon>
        <taxon>Arthropoda</taxon>
        <taxon>Chelicerata</taxon>
        <taxon>Arachnida</taxon>
        <taxon>Acari</taxon>
        <taxon>Acariformes</taxon>
        <taxon>Sarcoptiformes</taxon>
        <taxon>Oribatida</taxon>
        <taxon>Brachypylina</taxon>
        <taxon>Oppioidea</taxon>
        <taxon>Oppiidae</taxon>
        <taxon>Oppiella</taxon>
    </lineage>
</organism>
<dbReference type="OrthoDB" id="6514278at2759"/>
<feature type="domain" description="SWIM-type" evidence="3">
    <location>
        <begin position="182"/>
        <end position="223"/>
    </location>
</feature>
<evidence type="ECO:0000313" key="4">
    <source>
        <dbReference type="EMBL" id="CAD7663204.1"/>
    </source>
</evidence>
<gene>
    <name evidence="4" type="ORF">ONB1V03_LOCUS19764</name>
</gene>
<keyword evidence="1" id="KW-0862">Zinc</keyword>
<dbReference type="EMBL" id="OC946219">
    <property type="protein sequence ID" value="CAD7663204.1"/>
    <property type="molecule type" value="Genomic_DNA"/>
</dbReference>
<keyword evidence="1" id="KW-0863">Zinc-finger</keyword>
<dbReference type="Pfam" id="PF04434">
    <property type="entry name" value="SWIM"/>
    <property type="match status" value="1"/>
</dbReference>
<feature type="region of interest" description="Disordered" evidence="2">
    <location>
        <begin position="1"/>
        <end position="51"/>
    </location>
</feature>
<dbReference type="GO" id="GO:0008270">
    <property type="term" value="F:zinc ion binding"/>
    <property type="evidence" value="ECO:0007669"/>
    <property type="project" value="UniProtKB-KW"/>
</dbReference>
<sequence>MKRNYGQTVSVHSGYTTRASVDVEKPTGEDRPNADDGARDRPDPRSDKRDGLTLATSMLDRLDEDNILANAVAALNLNRESSSDKWERIDGSLDYLDDFPHLSEEDLRSITVGSYQLRQARSYYAEHIKFNGSYVIDVCKHTGDLSLSSHGLSVGDPLLIRGRIQSRHRSSNRYFIYILIDKAVQVDEKDGVDSVSGYSCSCPNGLRTVGCCAHVATVLWYLGFGRHQSEILIPADF</sequence>
<keyword evidence="1" id="KW-0479">Metal-binding</keyword>
<evidence type="ECO:0000259" key="3">
    <source>
        <dbReference type="PROSITE" id="PS50966"/>
    </source>
</evidence>
<dbReference type="Proteomes" id="UP000728032">
    <property type="component" value="Unassembled WGS sequence"/>
</dbReference>
<keyword evidence="5" id="KW-1185">Reference proteome</keyword>
<proteinExistence type="predicted"/>
<feature type="compositionally biased region" description="Polar residues" evidence="2">
    <location>
        <begin position="1"/>
        <end position="19"/>
    </location>
</feature>
<dbReference type="AlphaFoldDB" id="A0A7R9MN94"/>
<dbReference type="PROSITE" id="PS50966">
    <property type="entry name" value="ZF_SWIM"/>
    <property type="match status" value="1"/>
</dbReference>
<feature type="compositionally biased region" description="Basic and acidic residues" evidence="2">
    <location>
        <begin position="21"/>
        <end position="51"/>
    </location>
</feature>
<dbReference type="InterPro" id="IPR007527">
    <property type="entry name" value="Znf_SWIM"/>
</dbReference>
<reference evidence="4" key="1">
    <citation type="submission" date="2020-11" db="EMBL/GenBank/DDBJ databases">
        <authorList>
            <person name="Tran Van P."/>
        </authorList>
    </citation>
    <scope>NUCLEOTIDE SEQUENCE</scope>
</reference>
<evidence type="ECO:0000256" key="1">
    <source>
        <dbReference type="PROSITE-ProRule" id="PRU00325"/>
    </source>
</evidence>
<name>A0A7R9MN94_9ACAR</name>
<protein>
    <recommendedName>
        <fullName evidence="3">SWIM-type domain-containing protein</fullName>
    </recommendedName>
</protein>
<evidence type="ECO:0000313" key="5">
    <source>
        <dbReference type="Proteomes" id="UP000728032"/>
    </source>
</evidence>
<evidence type="ECO:0000256" key="2">
    <source>
        <dbReference type="SAM" id="MobiDB-lite"/>
    </source>
</evidence>
<dbReference type="EMBL" id="CAJPVJ010031394">
    <property type="protein sequence ID" value="CAG2180341.1"/>
    <property type="molecule type" value="Genomic_DNA"/>
</dbReference>